<proteinExistence type="predicted"/>
<name>A0A1X0DB77_9MYCO</name>
<reference evidence="1 2" key="1">
    <citation type="submission" date="2016-12" db="EMBL/GenBank/DDBJ databases">
        <title>The new phylogeny of genus Mycobacterium.</title>
        <authorList>
            <person name="Tortoli E."/>
            <person name="Trovato A."/>
            <person name="Cirillo D.M."/>
        </authorList>
    </citation>
    <scope>NUCLEOTIDE SEQUENCE [LARGE SCALE GENOMIC DNA]</scope>
    <source>
        <strain evidence="1 2">DSM 45130</strain>
    </source>
</reference>
<dbReference type="RefSeq" id="WP_083031479.1">
    <property type="nucleotide sequence ID" value="NZ_AP022618.1"/>
</dbReference>
<comment type="caution">
    <text evidence="1">The sequence shown here is derived from an EMBL/GenBank/DDBJ whole genome shotgun (WGS) entry which is preliminary data.</text>
</comment>
<protein>
    <submittedName>
        <fullName evidence="1">Uncharacterized protein</fullName>
    </submittedName>
</protein>
<dbReference type="EMBL" id="MVHS01000030">
    <property type="protein sequence ID" value="ORA69644.1"/>
    <property type="molecule type" value="Genomic_DNA"/>
</dbReference>
<evidence type="ECO:0000313" key="2">
    <source>
        <dbReference type="Proteomes" id="UP000192801"/>
    </source>
</evidence>
<accession>A0A1X0DB77</accession>
<sequence length="70" mass="7119">MDDTTPTGDPNTAALLTLGLVLYASLIFVGIALAIYYVRRNQKARAITAATAVGVLTVAGLVAAIASSVI</sequence>
<dbReference type="STRING" id="444597.BST26_13015"/>
<gene>
    <name evidence="1" type="ORF">BST26_13015</name>
</gene>
<keyword evidence="2" id="KW-1185">Reference proteome</keyword>
<organism evidence="1 2">
    <name type="scientific">Mycolicibacterium insubricum</name>
    <dbReference type="NCBI Taxonomy" id="444597"/>
    <lineage>
        <taxon>Bacteria</taxon>
        <taxon>Bacillati</taxon>
        <taxon>Actinomycetota</taxon>
        <taxon>Actinomycetes</taxon>
        <taxon>Mycobacteriales</taxon>
        <taxon>Mycobacteriaceae</taxon>
        <taxon>Mycolicibacterium</taxon>
    </lineage>
</organism>
<dbReference type="Proteomes" id="UP000192801">
    <property type="component" value="Unassembled WGS sequence"/>
</dbReference>
<evidence type="ECO:0000313" key="1">
    <source>
        <dbReference type="EMBL" id="ORA69644.1"/>
    </source>
</evidence>
<dbReference type="AlphaFoldDB" id="A0A1X0DB77"/>